<dbReference type="OMA" id="CSEENND"/>
<sequence>MNRQQFQLILVGLIVVLTVSVHAKDVSYMIENNPKCTQKRLEQTEMAVAKMIGFGKHGRKFPDTYEKISLYCKETTRLVAQTESFTKECIRKDVADLLSVILYSVKSHLIRQYCGKSRTNKRVTSMVRTSPCVNEHLLPNDHCVRQFINSTIPLITLEKDNMKIPYTCCNYVKTMGCFEKMIESQTCLKQHRERIIEIIKGLFNGVTDIMCGEYNEGTDKCEKLPPIPRTNKVAKRNYQTFMFLLADVLSSSKGFKE</sequence>
<feature type="signal peptide" evidence="1">
    <location>
        <begin position="1"/>
        <end position="23"/>
    </location>
</feature>
<accession>A0A9Q0M0K5</accession>
<reference evidence="2" key="1">
    <citation type="submission" date="2022-12" db="EMBL/GenBank/DDBJ databases">
        <title>Genome assemblies of Blomia tropicalis.</title>
        <authorList>
            <person name="Cui Y."/>
        </authorList>
    </citation>
    <scope>NUCLEOTIDE SEQUENCE</scope>
    <source>
        <tissue evidence="2">Adult mites</tissue>
    </source>
</reference>
<organism evidence="2 3">
    <name type="scientific">Blomia tropicalis</name>
    <name type="common">Mite</name>
    <dbReference type="NCBI Taxonomy" id="40697"/>
    <lineage>
        <taxon>Eukaryota</taxon>
        <taxon>Metazoa</taxon>
        <taxon>Ecdysozoa</taxon>
        <taxon>Arthropoda</taxon>
        <taxon>Chelicerata</taxon>
        <taxon>Arachnida</taxon>
        <taxon>Acari</taxon>
        <taxon>Acariformes</taxon>
        <taxon>Sarcoptiformes</taxon>
        <taxon>Astigmata</taxon>
        <taxon>Glycyphagoidea</taxon>
        <taxon>Echimyopodidae</taxon>
        <taxon>Blomia</taxon>
    </lineage>
</organism>
<comment type="caution">
    <text evidence="2">The sequence shown here is derived from an EMBL/GenBank/DDBJ whole genome shotgun (WGS) entry which is preliminary data.</text>
</comment>
<dbReference type="PANTHER" id="PTHR33964:SF1">
    <property type="entry name" value="RE45066P"/>
    <property type="match status" value="1"/>
</dbReference>
<dbReference type="Proteomes" id="UP001142055">
    <property type="component" value="Chromosome 3"/>
</dbReference>
<gene>
    <name evidence="2" type="ORF">RDWZM_007809</name>
</gene>
<name>A0A9Q0M0K5_BLOTA</name>
<evidence type="ECO:0000313" key="2">
    <source>
        <dbReference type="EMBL" id="KAJ6216652.1"/>
    </source>
</evidence>
<evidence type="ECO:0000256" key="1">
    <source>
        <dbReference type="SAM" id="SignalP"/>
    </source>
</evidence>
<dbReference type="AlphaFoldDB" id="A0A9Q0M0K5"/>
<protein>
    <submittedName>
        <fullName evidence="2">Uncharacterized protein</fullName>
    </submittedName>
</protein>
<keyword evidence="1" id="KW-0732">Signal</keyword>
<evidence type="ECO:0000313" key="3">
    <source>
        <dbReference type="Proteomes" id="UP001142055"/>
    </source>
</evidence>
<dbReference type="PANTHER" id="PTHR33964">
    <property type="entry name" value="RE45066P-RELATED"/>
    <property type="match status" value="1"/>
</dbReference>
<proteinExistence type="predicted"/>
<keyword evidence="3" id="KW-1185">Reference proteome</keyword>
<dbReference type="EMBL" id="JAPWDV010000003">
    <property type="protein sequence ID" value="KAJ6216652.1"/>
    <property type="molecule type" value="Genomic_DNA"/>
</dbReference>
<feature type="chain" id="PRO_5040314284" evidence="1">
    <location>
        <begin position="24"/>
        <end position="257"/>
    </location>
</feature>